<reference evidence="7 8" key="1">
    <citation type="submission" date="2015-03" db="EMBL/GenBank/DDBJ databases">
        <title>RNA-seq based gene annotation and comparative genomics of four Zymoseptoria species reveal species-specific pathogenicity related genes and transposable element activity.</title>
        <authorList>
            <person name="Grandaubert J."/>
            <person name="Bhattacharyya A."/>
            <person name="Stukenbrock E.H."/>
        </authorList>
    </citation>
    <scope>NUCLEOTIDE SEQUENCE [LARGE SCALE GENOMIC DNA]</scope>
    <source>
        <strain evidence="7 8">Zb18110</strain>
    </source>
</reference>
<sequence length="164" mass="17554">MAFRFHGILNHSLRTPMLFGAGIGFSTALLQTLQAHRRPVLLDSSPSSVSPKNWSVSQYQNDAVAPVTKNGGLNPRAIRQMTTGSIIGLGAGLLVSTFSKSLVLVIGLLVAGAQFAESYGIHLVPYKKIQGYVKGVDMRSAVQDNVSFKISFGLMFALSAFAQL</sequence>
<dbReference type="InterPro" id="IPR007014">
    <property type="entry name" value="FUN14"/>
</dbReference>
<keyword evidence="8" id="KW-1185">Reference proteome</keyword>
<organism evidence="7 8">
    <name type="scientific">Zymoseptoria brevis</name>
    <dbReference type="NCBI Taxonomy" id="1047168"/>
    <lineage>
        <taxon>Eukaryota</taxon>
        <taxon>Fungi</taxon>
        <taxon>Dikarya</taxon>
        <taxon>Ascomycota</taxon>
        <taxon>Pezizomycotina</taxon>
        <taxon>Dothideomycetes</taxon>
        <taxon>Dothideomycetidae</taxon>
        <taxon>Mycosphaerellales</taxon>
        <taxon>Mycosphaerellaceae</taxon>
        <taxon>Zymoseptoria</taxon>
    </lineage>
</organism>
<evidence type="ECO:0000256" key="4">
    <source>
        <dbReference type="ARBA" id="ARBA00022989"/>
    </source>
</evidence>
<evidence type="ECO:0000256" key="5">
    <source>
        <dbReference type="ARBA" id="ARBA00023136"/>
    </source>
</evidence>
<accession>A0A0F4G8X6</accession>
<evidence type="ECO:0000256" key="3">
    <source>
        <dbReference type="ARBA" id="ARBA00022692"/>
    </source>
</evidence>
<dbReference type="EMBL" id="LAFY01005786">
    <property type="protein sequence ID" value="KJX92690.1"/>
    <property type="molecule type" value="Genomic_DNA"/>
</dbReference>
<comment type="similarity">
    <text evidence="2">Belongs to the FUN14 family.</text>
</comment>
<keyword evidence="3 6" id="KW-0812">Transmembrane</keyword>
<evidence type="ECO:0000313" key="8">
    <source>
        <dbReference type="Proteomes" id="UP000033647"/>
    </source>
</evidence>
<dbReference type="OrthoDB" id="3990500at2759"/>
<evidence type="ECO:0008006" key="9">
    <source>
        <dbReference type="Google" id="ProtNLM"/>
    </source>
</evidence>
<gene>
    <name evidence="7" type="ORF">TI39_contig5831g00013</name>
</gene>
<evidence type="ECO:0000256" key="1">
    <source>
        <dbReference type="ARBA" id="ARBA00004370"/>
    </source>
</evidence>
<evidence type="ECO:0000256" key="2">
    <source>
        <dbReference type="ARBA" id="ARBA00009160"/>
    </source>
</evidence>
<comment type="subcellular location">
    <subcellularLocation>
        <location evidence="1">Membrane</location>
    </subcellularLocation>
</comment>
<proteinExistence type="inferred from homology"/>
<protein>
    <recommendedName>
        <fullName evidence="9">Fun14 family protein</fullName>
    </recommendedName>
</protein>
<dbReference type="GO" id="GO:0016020">
    <property type="term" value="C:membrane"/>
    <property type="evidence" value="ECO:0007669"/>
    <property type="project" value="UniProtKB-SubCell"/>
</dbReference>
<evidence type="ECO:0000256" key="6">
    <source>
        <dbReference type="SAM" id="Phobius"/>
    </source>
</evidence>
<dbReference type="AlphaFoldDB" id="A0A0F4G8X6"/>
<keyword evidence="5 6" id="KW-0472">Membrane</keyword>
<name>A0A0F4G8X6_9PEZI</name>
<comment type="caution">
    <text evidence="7">The sequence shown here is derived from an EMBL/GenBank/DDBJ whole genome shotgun (WGS) entry which is preliminary data.</text>
</comment>
<feature type="transmembrane region" description="Helical" evidence="6">
    <location>
        <begin position="102"/>
        <end position="125"/>
    </location>
</feature>
<dbReference type="Pfam" id="PF04930">
    <property type="entry name" value="FUN14"/>
    <property type="match status" value="1"/>
</dbReference>
<keyword evidence="4 6" id="KW-1133">Transmembrane helix</keyword>
<evidence type="ECO:0000313" key="7">
    <source>
        <dbReference type="EMBL" id="KJX92690.1"/>
    </source>
</evidence>
<dbReference type="STRING" id="1047168.A0A0F4G8X6"/>
<feature type="transmembrane region" description="Helical" evidence="6">
    <location>
        <begin position="146"/>
        <end position="163"/>
    </location>
</feature>
<dbReference type="Proteomes" id="UP000033647">
    <property type="component" value="Unassembled WGS sequence"/>
</dbReference>